<dbReference type="PROSITE" id="PS51781">
    <property type="entry name" value="SH3B"/>
    <property type="match status" value="1"/>
</dbReference>
<dbReference type="Gene3D" id="2.30.30.40">
    <property type="entry name" value="SH3 Domains"/>
    <property type="match status" value="1"/>
</dbReference>
<keyword evidence="3" id="KW-1185">Reference proteome</keyword>
<dbReference type="RefSeq" id="WP_331846749.1">
    <property type="nucleotide sequence ID" value="NZ_JAZHPZ010000005.1"/>
</dbReference>
<dbReference type="Pfam" id="PF08239">
    <property type="entry name" value="SH3_3"/>
    <property type="match status" value="1"/>
</dbReference>
<evidence type="ECO:0000313" key="3">
    <source>
        <dbReference type="Proteomes" id="UP001306950"/>
    </source>
</evidence>
<sequence>MNTIAAQFSNPKEQFNQLLAAFNNHFPAHVADEIAAFIYKMRDDKYDIIQQIVDNRFNPIKELTQRNDPKLDRKMRVILFIKKTNPNELAKDIRNIVSLDSFFDEYNRFIETLTSRDQGKGFLKYQLDPQLKHFIQSGIYSAADKAVKALEEYARSIKEFSDLLHKIKNSVGEKAFLRMGASILGGMAAGVVGSIIAREITSSLTSDEDKIIQSTNQIFIKWEQFLDVFDDLVRNYEYGYLHIVATLFGGTLLQYDKGLRKANLHIDQLSMGDYNFSVSFTEVQLHKVRSWAENSVNEIKSYIKQRNRDKALYASSRFYQAVQGNSVLREVPYSEQYSLIYMANMYKYAALVMKAVDLKANDEVAFLAMITEIYKQMPYMVYDNDLKALDVPEQTDIILEWICLSLKHGQDHDLRALLDYGLSMLSRNVNIEFYNGEQGYEPGAIDLETILYVLAHFLNENQKYEHSLIQRFTDHKYFPGLSSLKELQKRYSAFSSKDAFYKFVTKVFSLTASFNTQKPIIRNKSRSLLALTLLLLLVGYLGYSQQDKIHTWLMSFKQDAAEEAPSILTADGDIRYLIVTTDQANIRVEPSLNSKPVTVVNQYDRLEYADEEREDNDGRLWYKVIFSGGRTGWISGKTVQWTND</sequence>
<comment type="caution">
    <text evidence="2">The sequence shown here is derived from an EMBL/GenBank/DDBJ whole genome shotgun (WGS) entry which is preliminary data.</text>
</comment>
<evidence type="ECO:0000313" key="2">
    <source>
        <dbReference type="EMBL" id="MEF2966526.1"/>
    </source>
</evidence>
<dbReference type="InterPro" id="IPR003646">
    <property type="entry name" value="SH3-like_bac-type"/>
</dbReference>
<dbReference type="Proteomes" id="UP001306950">
    <property type="component" value="Unassembled WGS sequence"/>
</dbReference>
<gene>
    <name evidence="2" type="ORF">V3851_11855</name>
</gene>
<feature type="domain" description="SH3b" evidence="1">
    <location>
        <begin position="574"/>
        <end position="643"/>
    </location>
</feature>
<evidence type="ECO:0000259" key="1">
    <source>
        <dbReference type="PROSITE" id="PS51781"/>
    </source>
</evidence>
<protein>
    <submittedName>
        <fullName evidence="2">SH3 domain-containing protein</fullName>
    </submittedName>
</protein>
<reference evidence="2 3" key="1">
    <citation type="submission" date="2024-02" db="EMBL/GenBank/DDBJ databases">
        <title>A nitrogen-fixing paenibacillus bacterium.</title>
        <authorList>
            <person name="Zhang W.L."/>
            <person name="Chen S.F."/>
        </authorList>
    </citation>
    <scope>NUCLEOTIDE SEQUENCE [LARGE SCALE GENOMIC DNA]</scope>
    <source>
        <strain evidence="2 3">M1</strain>
    </source>
</reference>
<proteinExistence type="predicted"/>
<dbReference type="SMART" id="SM00287">
    <property type="entry name" value="SH3b"/>
    <property type="match status" value="1"/>
</dbReference>
<name>A0ABU7VTG4_9BACL</name>
<accession>A0ABU7VTG4</accession>
<organism evidence="2 3">
    <name type="scientific">Paenibacillus haidiansis</name>
    <dbReference type="NCBI Taxonomy" id="1574488"/>
    <lineage>
        <taxon>Bacteria</taxon>
        <taxon>Bacillati</taxon>
        <taxon>Bacillota</taxon>
        <taxon>Bacilli</taxon>
        <taxon>Bacillales</taxon>
        <taxon>Paenibacillaceae</taxon>
        <taxon>Paenibacillus</taxon>
    </lineage>
</organism>
<dbReference type="EMBL" id="JAZHPZ010000005">
    <property type="protein sequence ID" value="MEF2966526.1"/>
    <property type="molecule type" value="Genomic_DNA"/>
</dbReference>